<organism evidence="2 3">
    <name type="scientific">Tilletiopsis washingtonensis</name>
    <dbReference type="NCBI Taxonomy" id="58919"/>
    <lineage>
        <taxon>Eukaryota</taxon>
        <taxon>Fungi</taxon>
        <taxon>Dikarya</taxon>
        <taxon>Basidiomycota</taxon>
        <taxon>Ustilaginomycotina</taxon>
        <taxon>Exobasidiomycetes</taxon>
        <taxon>Entylomatales</taxon>
        <taxon>Entylomatales incertae sedis</taxon>
        <taxon>Tilletiopsis</taxon>
    </lineage>
</organism>
<accession>A0A316ZGT2</accession>
<feature type="compositionally biased region" description="Low complexity" evidence="1">
    <location>
        <begin position="145"/>
        <end position="154"/>
    </location>
</feature>
<feature type="compositionally biased region" description="Basic and acidic residues" evidence="1">
    <location>
        <begin position="238"/>
        <end position="255"/>
    </location>
</feature>
<feature type="compositionally biased region" description="Low complexity" evidence="1">
    <location>
        <begin position="183"/>
        <end position="206"/>
    </location>
</feature>
<evidence type="ECO:0000313" key="3">
    <source>
        <dbReference type="Proteomes" id="UP000245946"/>
    </source>
</evidence>
<feature type="region of interest" description="Disordered" evidence="1">
    <location>
        <begin position="145"/>
        <end position="219"/>
    </location>
</feature>
<feature type="region of interest" description="Disordered" evidence="1">
    <location>
        <begin position="54"/>
        <end position="130"/>
    </location>
</feature>
<gene>
    <name evidence="2" type="ORF">FA09DRAFT_327690</name>
</gene>
<evidence type="ECO:0000256" key="1">
    <source>
        <dbReference type="SAM" id="MobiDB-lite"/>
    </source>
</evidence>
<feature type="region of interest" description="Disordered" evidence="1">
    <location>
        <begin position="236"/>
        <end position="255"/>
    </location>
</feature>
<evidence type="ECO:0000313" key="2">
    <source>
        <dbReference type="EMBL" id="PWO00978.1"/>
    </source>
</evidence>
<dbReference type="AlphaFoldDB" id="A0A316ZGT2"/>
<name>A0A316ZGT2_9BASI</name>
<feature type="compositionally biased region" description="Low complexity" evidence="1">
    <location>
        <begin position="54"/>
        <end position="75"/>
    </location>
</feature>
<keyword evidence="3" id="KW-1185">Reference proteome</keyword>
<dbReference type="Proteomes" id="UP000245946">
    <property type="component" value="Unassembled WGS sequence"/>
</dbReference>
<dbReference type="OrthoDB" id="3268823at2759"/>
<proteinExistence type="predicted"/>
<protein>
    <submittedName>
        <fullName evidence="2">Uncharacterized protein</fullName>
    </submittedName>
</protein>
<dbReference type="GeneID" id="37269030"/>
<reference evidence="2 3" key="1">
    <citation type="journal article" date="2018" name="Mol. Biol. Evol.">
        <title>Broad Genomic Sampling Reveals a Smut Pathogenic Ancestry of the Fungal Clade Ustilaginomycotina.</title>
        <authorList>
            <person name="Kijpornyongpan T."/>
            <person name="Mondo S.J."/>
            <person name="Barry K."/>
            <person name="Sandor L."/>
            <person name="Lee J."/>
            <person name="Lipzen A."/>
            <person name="Pangilinan J."/>
            <person name="LaButti K."/>
            <person name="Hainaut M."/>
            <person name="Henrissat B."/>
            <person name="Grigoriev I.V."/>
            <person name="Spatafora J.W."/>
            <person name="Aime M.C."/>
        </authorList>
    </citation>
    <scope>NUCLEOTIDE SEQUENCE [LARGE SCALE GENOMIC DNA]</scope>
    <source>
        <strain evidence="2 3">MCA 4186</strain>
    </source>
</reference>
<feature type="compositionally biased region" description="Basic and acidic residues" evidence="1">
    <location>
        <begin position="85"/>
        <end position="101"/>
    </location>
</feature>
<dbReference type="RefSeq" id="XP_025601256.1">
    <property type="nucleotide sequence ID" value="XM_025741486.1"/>
</dbReference>
<dbReference type="EMBL" id="KZ819284">
    <property type="protein sequence ID" value="PWO00978.1"/>
    <property type="molecule type" value="Genomic_DNA"/>
</dbReference>
<sequence>MSAADAEPAQPQQQQAPSYLQQGANLVAAGASGAYNVAANTYAALPAVLPSTRAAQAEETQQQLDAQQPQQATQDGESAASGADCGRDARSAKEQRIHETEQSGPSDPARLNKSQQELGTEYDVPTSAGVGTTLSADARALDAARAAKGNGAAAHVPEDYTAEPTPGDEDHACAMMAGDKASRSSSGGATSASASAASDATAPTSTEEQLSGGAVQKHKVGLGAKLKGATIVAAGKLTRNEEKVQHGKAVKHGEE</sequence>